<name>A0A1J1H4D1_PLARL</name>
<gene>
    <name evidence="9" type="ORF">PRELSG_0802800</name>
</gene>
<evidence type="ECO:0000256" key="2">
    <source>
        <dbReference type="ARBA" id="ARBA00022598"/>
    </source>
</evidence>
<comment type="similarity">
    <text evidence="7">Belongs to the class-I aminoacyl-tRNA synthetase family.</text>
</comment>
<dbReference type="Gene3D" id="1.10.730.10">
    <property type="entry name" value="Isoleucyl-tRNA Synthetase, Domain 1"/>
    <property type="match status" value="1"/>
</dbReference>
<evidence type="ECO:0000313" key="9">
    <source>
        <dbReference type="EMBL" id="CRG99602.1"/>
    </source>
</evidence>
<evidence type="ECO:0000256" key="1">
    <source>
        <dbReference type="ARBA" id="ARBA00012838"/>
    </source>
</evidence>
<dbReference type="OMA" id="NMFLPDR"/>
<dbReference type="GO" id="GO:0004825">
    <property type="term" value="F:methionine-tRNA ligase activity"/>
    <property type="evidence" value="ECO:0007669"/>
    <property type="project" value="UniProtKB-EC"/>
</dbReference>
<dbReference type="SUPFAM" id="SSF47323">
    <property type="entry name" value="Anticodon-binding domain of a subclass of class I aminoacyl-tRNA synthetases"/>
    <property type="match status" value="1"/>
</dbReference>
<proteinExistence type="inferred from homology"/>
<feature type="domain" description="Methionyl/Leucyl tRNA synthetase" evidence="8">
    <location>
        <begin position="462"/>
        <end position="576"/>
    </location>
</feature>
<evidence type="ECO:0000256" key="3">
    <source>
        <dbReference type="ARBA" id="ARBA00022741"/>
    </source>
</evidence>
<dbReference type="Pfam" id="PF09334">
    <property type="entry name" value="tRNA-synt_1g"/>
    <property type="match status" value="3"/>
</dbReference>
<accession>A0A1J1H4D1</accession>
<dbReference type="RefSeq" id="XP_028532607.1">
    <property type="nucleotide sequence ID" value="XM_028676082.1"/>
</dbReference>
<dbReference type="AlphaFoldDB" id="A0A1J1H4D1"/>
<dbReference type="GO" id="GO:0006431">
    <property type="term" value="P:methionyl-tRNA aminoacylation"/>
    <property type="evidence" value="ECO:0007669"/>
    <property type="project" value="InterPro"/>
</dbReference>
<dbReference type="PRINTS" id="PR01041">
    <property type="entry name" value="TRNASYNTHMET"/>
</dbReference>
<dbReference type="InterPro" id="IPR009080">
    <property type="entry name" value="tRNAsynth_Ia_anticodon-bd"/>
</dbReference>
<keyword evidence="2 7" id="KW-0436">Ligase</keyword>
<keyword evidence="3 7" id="KW-0547">Nucleotide-binding</keyword>
<dbReference type="InterPro" id="IPR033911">
    <property type="entry name" value="MetRS_core"/>
</dbReference>
<feature type="domain" description="Methionyl/Leucyl tRNA synthetase" evidence="8">
    <location>
        <begin position="145"/>
        <end position="280"/>
    </location>
</feature>
<dbReference type="Gene3D" id="3.40.50.620">
    <property type="entry name" value="HUPs"/>
    <property type="match status" value="2"/>
</dbReference>
<dbReference type="PANTHER" id="PTHR43326">
    <property type="entry name" value="METHIONYL-TRNA SYNTHETASE"/>
    <property type="match status" value="1"/>
</dbReference>
<dbReference type="InterPro" id="IPR023457">
    <property type="entry name" value="Met-tRNA_synth_2"/>
</dbReference>
<evidence type="ECO:0000256" key="6">
    <source>
        <dbReference type="ARBA" id="ARBA00023146"/>
    </source>
</evidence>
<feature type="domain" description="Methionyl/Leucyl tRNA synthetase" evidence="8">
    <location>
        <begin position="292"/>
        <end position="411"/>
    </location>
</feature>
<keyword evidence="5 7" id="KW-0648">Protein biosynthesis</keyword>
<evidence type="ECO:0000256" key="5">
    <source>
        <dbReference type="ARBA" id="ARBA00022917"/>
    </source>
</evidence>
<dbReference type="InterPro" id="IPR014729">
    <property type="entry name" value="Rossmann-like_a/b/a_fold"/>
</dbReference>
<organism evidence="9 10">
    <name type="scientific">Plasmodium relictum</name>
    <dbReference type="NCBI Taxonomy" id="85471"/>
    <lineage>
        <taxon>Eukaryota</taxon>
        <taxon>Sar</taxon>
        <taxon>Alveolata</taxon>
        <taxon>Apicomplexa</taxon>
        <taxon>Aconoidasida</taxon>
        <taxon>Haemosporida</taxon>
        <taxon>Plasmodiidae</taxon>
        <taxon>Plasmodium</taxon>
        <taxon>Plasmodium (Haemamoeba)</taxon>
    </lineage>
</organism>
<evidence type="ECO:0000256" key="7">
    <source>
        <dbReference type="RuleBase" id="RU363039"/>
    </source>
</evidence>
<keyword evidence="4 7" id="KW-0067">ATP-binding</keyword>
<dbReference type="EMBL" id="LN835303">
    <property type="protein sequence ID" value="CRG99602.1"/>
    <property type="molecule type" value="Genomic_DNA"/>
</dbReference>
<dbReference type="InterPro" id="IPR015413">
    <property type="entry name" value="Methionyl/Leucyl_tRNA_Synth"/>
</dbReference>
<dbReference type="GeneID" id="39735704"/>
<dbReference type="VEuPathDB" id="PlasmoDB:PRELSG_0802800"/>
<dbReference type="KEGG" id="prel:PRELSG_0802800"/>
<dbReference type="EC" id="6.1.1.10" evidence="1"/>
<evidence type="ECO:0000256" key="4">
    <source>
        <dbReference type="ARBA" id="ARBA00022840"/>
    </source>
</evidence>
<dbReference type="Proteomes" id="UP000220158">
    <property type="component" value="Chromosome 8"/>
</dbReference>
<dbReference type="PANTHER" id="PTHR43326:SF1">
    <property type="entry name" value="METHIONINE--TRNA LIGASE, MITOCHONDRIAL"/>
    <property type="match status" value="1"/>
</dbReference>
<keyword evidence="10" id="KW-1185">Reference proteome</keyword>
<sequence>MKYFLLFFIYFNTILIIKIFKEKIVFCYSLSYCKKIKNDPFDNLKRKVKLYVYIVRPKKYLFVKNYPKNGCEQKINNIIQVKLNKLVSIRNGSKILMKNELNKYNIDVVSDKINNKIKNEYINNDDIDNILDYLKKSDKNEKCLFMSTPLYYGNDKPHIGHAYCNILGDVISRFEKLRNENERKLIFFSGMDEHGLKIELKSKKMNITNNEHIDNICKYYKKMNNELDIKINLFYRTSNEFHKSFVQNIWSYLINNNYIYKDVYKGYYDISEERYLGEIELKEKKNKENVIYIEEENSYFFNIIKFQEFLIDFYESNENYIFPNYLQKEIIFFLKNDLKNICISRYNTNWGIKIPGEEKGTIYVWFDALLSYISSILYIIKKNSLKHKKKNNEYHTSHNLFSNDFLSSENIKTSDILCSYEDILNLVNINNNKDGNNNIHNNDNNNNNNSINKINNINFFNLFEKAWNPFIQIIGKDILKFHGILYMCLLKSLNLKFPEKILCHGLIKNKNIKMSKSLNNIVSPFTLLEKYNSDVIRIYFIGCANIYEDKNFKEKNLQAFELFLRNNVGNLLYRVLSLCLVNNYKIIQEIKTDDYNNSSILNECRDIKEKLINFTKKMEFPLFLENIMTLIKNVNKFFVHKKPWNYINNSYQFNSIIYETLESIKFFSIFMYPVIPQISLNILKNIGLKNINENNISIDMLEKRTENFVLKKLIKII</sequence>
<evidence type="ECO:0000259" key="8">
    <source>
        <dbReference type="Pfam" id="PF09334"/>
    </source>
</evidence>
<evidence type="ECO:0000313" key="10">
    <source>
        <dbReference type="Proteomes" id="UP000220158"/>
    </source>
</evidence>
<dbReference type="SUPFAM" id="SSF52374">
    <property type="entry name" value="Nucleotidylyl transferase"/>
    <property type="match status" value="1"/>
</dbReference>
<dbReference type="OrthoDB" id="24670at2759"/>
<dbReference type="GO" id="GO:0005524">
    <property type="term" value="F:ATP binding"/>
    <property type="evidence" value="ECO:0007669"/>
    <property type="project" value="UniProtKB-KW"/>
</dbReference>
<keyword evidence="6 7" id="KW-0030">Aminoacyl-tRNA synthetase</keyword>
<reference evidence="9 10" key="1">
    <citation type="submission" date="2015-04" db="EMBL/GenBank/DDBJ databases">
        <authorList>
            <consortium name="Pathogen Informatics"/>
        </authorList>
    </citation>
    <scope>NUCLEOTIDE SEQUENCE [LARGE SCALE GENOMIC DNA]</scope>
    <source>
        <strain evidence="9 10">SGS1</strain>
    </source>
</reference>
<protein>
    <recommendedName>
        <fullName evidence="1">methionine--tRNA ligase</fullName>
        <ecNumber evidence="1">6.1.1.10</ecNumber>
    </recommendedName>
</protein>